<dbReference type="InterPro" id="IPR029063">
    <property type="entry name" value="SAM-dependent_MTases_sf"/>
</dbReference>
<keyword evidence="1 3" id="KW-0489">Methyltransferase</keyword>
<dbReference type="Pfam" id="PF02636">
    <property type="entry name" value="Methyltransf_28"/>
    <property type="match status" value="1"/>
</dbReference>
<dbReference type="EMBL" id="AP023366">
    <property type="protein sequence ID" value="BCJ86176.1"/>
    <property type="molecule type" value="Genomic_DNA"/>
</dbReference>
<dbReference type="Proteomes" id="UP000593802">
    <property type="component" value="Chromosome"/>
</dbReference>
<keyword evidence="2 3" id="KW-0808">Transferase</keyword>
<organism evidence="3 4">
    <name type="scientific">Effusibacillus dendaii</name>
    <dbReference type="NCBI Taxonomy" id="2743772"/>
    <lineage>
        <taxon>Bacteria</taxon>
        <taxon>Bacillati</taxon>
        <taxon>Bacillota</taxon>
        <taxon>Bacilli</taxon>
        <taxon>Bacillales</taxon>
        <taxon>Alicyclobacillaceae</taxon>
        <taxon>Effusibacillus</taxon>
    </lineage>
</organism>
<sequence>MRLIPLLREKGAIPFRDFMQAALYDPDDGYYSRKHEIFGKTGDFYTSPGVHSVFGQTVARDLFKKWHLLDCPSPFILVEFGAGQGVLAKDILTAWKQIAPEIPIHYRIVETSAGLREIQRALLDPVIRATNAVVEWFSDLSEAGSFIGMVLSNELLDAFPVHVVEKTETGWQEIYVTERDGMLAECTGPLSDNRIAFYIDRFLPPLPVGRRAEVNLAALDWLQEISIFLKKGFIITIDYGEESDHLYEGRNSGTIRAFYRHQPVSELYVRIGQQDITSDVNFTAIRKYGEDIGLGTFLYGTQANYLVQAGILETIAPPQSDDPFQDETFKRNLAIKHLILPGGMGDRFKVLIQQKSG</sequence>
<dbReference type="RefSeq" id="WP_200760207.1">
    <property type="nucleotide sequence ID" value="NZ_AP023366.1"/>
</dbReference>
<dbReference type="AlphaFoldDB" id="A0A7I8DBG1"/>
<reference evidence="3 4" key="1">
    <citation type="submission" date="2020-08" db="EMBL/GenBank/DDBJ databases">
        <title>Complete Genome Sequence of Effusibacillus dendaii Strain skT53, Isolated from Farmland soil.</title>
        <authorList>
            <person name="Konishi T."/>
            <person name="Kawasaki H."/>
        </authorList>
    </citation>
    <scope>NUCLEOTIDE SEQUENCE [LARGE SCALE GENOMIC DNA]</scope>
    <source>
        <strain evidence="4">skT53</strain>
    </source>
</reference>
<keyword evidence="4" id="KW-1185">Reference proteome</keyword>
<gene>
    <name evidence="3" type="ORF">skT53_11610</name>
</gene>
<evidence type="ECO:0000256" key="1">
    <source>
        <dbReference type="ARBA" id="ARBA00022603"/>
    </source>
</evidence>
<name>A0A7I8DBG1_9BACL</name>
<dbReference type="PANTHER" id="PTHR12049:SF7">
    <property type="entry name" value="PROTEIN ARGININE METHYLTRANSFERASE NDUFAF7, MITOCHONDRIAL"/>
    <property type="match status" value="1"/>
</dbReference>
<dbReference type="Gene3D" id="3.40.50.12710">
    <property type="match status" value="1"/>
</dbReference>
<evidence type="ECO:0000313" key="3">
    <source>
        <dbReference type="EMBL" id="BCJ86176.1"/>
    </source>
</evidence>
<dbReference type="SUPFAM" id="SSF53335">
    <property type="entry name" value="S-adenosyl-L-methionine-dependent methyltransferases"/>
    <property type="match status" value="1"/>
</dbReference>
<dbReference type="PANTHER" id="PTHR12049">
    <property type="entry name" value="PROTEIN ARGININE METHYLTRANSFERASE NDUFAF7, MITOCHONDRIAL"/>
    <property type="match status" value="1"/>
</dbReference>
<dbReference type="GO" id="GO:0035243">
    <property type="term" value="F:protein-arginine omega-N symmetric methyltransferase activity"/>
    <property type="evidence" value="ECO:0007669"/>
    <property type="project" value="TreeGrafter"/>
</dbReference>
<dbReference type="GO" id="GO:0032259">
    <property type="term" value="P:methylation"/>
    <property type="evidence" value="ECO:0007669"/>
    <property type="project" value="UniProtKB-KW"/>
</dbReference>
<dbReference type="InterPro" id="IPR038375">
    <property type="entry name" value="NDUFAF7_sf"/>
</dbReference>
<dbReference type="KEGG" id="eff:skT53_11610"/>
<protein>
    <submittedName>
        <fullName evidence="3">SAM-dependent methyltransferase</fullName>
    </submittedName>
</protein>
<evidence type="ECO:0000256" key="2">
    <source>
        <dbReference type="ARBA" id="ARBA00022679"/>
    </source>
</evidence>
<evidence type="ECO:0000313" key="4">
    <source>
        <dbReference type="Proteomes" id="UP000593802"/>
    </source>
</evidence>
<dbReference type="InterPro" id="IPR003788">
    <property type="entry name" value="NDUFAF7"/>
</dbReference>
<accession>A0A7I8DBG1</accession>
<proteinExistence type="predicted"/>